<reference evidence="5 6" key="1">
    <citation type="submission" date="2017-07" db="EMBL/GenBank/DDBJ databases">
        <title>Acidovorax KNDSW TSA 6 genome sequence and assembly.</title>
        <authorList>
            <person name="Mayilraj S."/>
        </authorList>
    </citation>
    <scope>NUCLEOTIDE SEQUENCE [LARGE SCALE GENOMIC DNA]</scope>
    <source>
        <strain evidence="5 6">KNDSW-TSA6</strain>
    </source>
</reference>
<dbReference type="AlphaFoldDB" id="A0A235EKQ3"/>
<evidence type="ECO:0000256" key="3">
    <source>
        <dbReference type="SAM" id="SignalP"/>
    </source>
</evidence>
<organism evidence="5 6">
    <name type="scientific">Acidovorax kalamii</name>
    <dbReference type="NCBI Taxonomy" id="2004485"/>
    <lineage>
        <taxon>Bacteria</taxon>
        <taxon>Pseudomonadati</taxon>
        <taxon>Pseudomonadota</taxon>
        <taxon>Betaproteobacteria</taxon>
        <taxon>Burkholderiales</taxon>
        <taxon>Comamonadaceae</taxon>
        <taxon>Acidovorax</taxon>
    </lineage>
</organism>
<evidence type="ECO:0000259" key="4">
    <source>
        <dbReference type="Pfam" id="PF13458"/>
    </source>
</evidence>
<dbReference type="OrthoDB" id="9777352at2"/>
<keyword evidence="6" id="KW-1185">Reference proteome</keyword>
<evidence type="ECO:0000313" key="6">
    <source>
        <dbReference type="Proteomes" id="UP000215441"/>
    </source>
</evidence>
<sequence length="388" mass="40733">MSRRQFLLRATQAVAATGLPAWAHHALAAEEALTARSITLGCSIALTGPLGQAGIEQLAGMKAAFAEVNAAGGVHGREIRVDAKDDGYVAARTLKNVTEMVEAQSMFALISPLGTANTASILPLVESKGIPTVGPVTGATSLRAPGNKHVFFLRPTYREETQRLVKQIVDMGLKRIAVVYLDNPFGKEVLKDMSAALDEIKVERGGEFALAVDGKNGAELADKVAAERPGAVLLATTGTANTAFVQAFRAKAQGVPLAGLSVTVISSELPKLAASTRGLALVQVFPDANSQKSVVVRKFQSTMKATGGDAAYLNSGSALEGWLNAQIMIEGLKNAGKEPTRERLRAGLASIRALSFGDFNVGFGNKAPYIGSDAIYLAVYAENGRRIS</sequence>
<dbReference type="EMBL" id="NOIG01000010">
    <property type="protein sequence ID" value="OYD49333.1"/>
    <property type="molecule type" value="Genomic_DNA"/>
</dbReference>
<dbReference type="RefSeq" id="WP_094290749.1">
    <property type="nucleotide sequence ID" value="NZ_JAMXHW010000016.1"/>
</dbReference>
<feature type="chain" id="PRO_5011314424" evidence="3">
    <location>
        <begin position="29"/>
        <end position="388"/>
    </location>
</feature>
<dbReference type="PROSITE" id="PS51318">
    <property type="entry name" value="TAT"/>
    <property type="match status" value="1"/>
</dbReference>
<name>A0A235EKQ3_9BURK</name>
<dbReference type="InterPro" id="IPR028081">
    <property type="entry name" value="Leu-bd"/>
</dbReference>
<dbReference type="SUPFAM" id="SSF53822">
    <property type="entry name" value="Periplasmic binding protein-like I"/>
    <property type="match status" value="1"/>
</dbReference>
<feature type="domain" description="Leucine-binding protein" evidence="4">
    <location>
        <begin position="37"/>
        <end position="351"/>
    </location>
</feature>
<comment type="caution">
    <text evidence="5">The sequence shown here is derived from an EMBL/GenBank/DDBJ whole genome shotgun (WGS) entry which is preliminary data.</text>
</comment>
<accession>A0A235EKQ3</accession>
<evidence type="ECO:0000256" key="1">
    <source>
        <dbReference type="ARBA" id="ARBA00010062"/>
    </source>
</evidence>
<comment type="similarity">
    <text evidence="1">Belongs to the leucine-binding protein family.</text>
</comment>
<feature type="signal peptide" evidence="3">
    <location>
        <begin position="1"/>
        <end position="28"/>
    </location>
</feature>
<dbReference type="PANTHER" id="PTHR47235">
    <property type="entry name" value="BLR6548 PROTEIN"/>
    <property type="match status" value="1"/>
</dbReference>
<keyword evidence="2 3" id="KW-0732">Signal</keyword>
<dbReference type="InterPro" id="IPR006311">
    <property type="entry name" value="TAT_signal"/>
</dbReference>
<dbReference type="Proteomes" id="UP000215441">
    <property type="component" value="Unassembled WGS sequence"/>
</dbReference>
<dbReference type="Pfam" id="PF13458">
    <property type="entry name" value="Peripla_BP_6"/>
    <property type="match status" value="1"/>
</dbReference>
<dbReference type="PANTHER" id="PTHR47235:SF1">
    <property type="entry name" value="BLR6548 PROTEIN"/>
    <property type="match status" value="1"/>
</dbReference>
<dbReference type="Gene3D" id="3.40.50.2300">
    <property type="match status" value="2"/>
</dbReference>
<proteinExistence type="inferred from homology"/>
<gene>
    <name evidence="5" type="ORF">CBY09_16760</name>
</gene>
<evidence type="ECO:0000313" key="5">
    <source>
        <dbReference type="EMBL" id="OYD49333.1"/>
    </source>
</evidence>
<protein>
    <submittedName>
        <fullName evidence="5">ABC transporter substrate-binding protein</fullName>
    </submittedName>
</protein>
<dbReference type="CDD" id="cd06326">
    <property type="entry name" value="PBP1_ABC_ligand_binding-like"/>
    <property type="match status" value="1"/>
</dbReference>
<evidence type="ECO:0000256" key="2">
    <source>
        <dbReference type="ARBA" id="ARBA00022729"/>
    </source>
</evidence>
<dbReference type="InterPro" id="IPR028082">
    <property type="entry name" value="Peripla_BP_I"/>
</dbReference>